<name>A0A2N8ZNC8_9VIBR</name>
<evidence type="ECO:0000256" key="2">
    <source>
        <dbReference type="ARBA" id="ARBA00006555"/>
    </source>
</evidence>
<protein>
    <recommendedName>
        <fullName evidence="11">TonB C-terminal domain-containing protein</fullName>
    </recommendedName>
</protein>
<evidence type="ECO:0000313" key="13">
    <source>
        <dbReference type="Proteomes" id="UP000235828"/>
    </source>
</evidence>
<accession>A0A2N8ZNC8</accession>
<gene>
    <name evidence="12" type="ORF">VTAP4600_B1791</name>
</gene>
<evidence type="ECO:0000256" key="5">
    <source>
        <dbReference type="ARBA" id="ARBA00022519"/>
    </source>
</evidence>
<dbReference type="GO" id="GO:0031992">
    <property type="term" value="F:energy transducer activity"/>
    <property type="evidence" value="ECO:0007669"/>
    <property type="project" value="TreeGrafter"/>
</dbReference>
<keyword evidence="6" id="KW-0812">Transmembrane</keyword>
<keyword evidence="5" id="KW-0997">Cell inner membrane</keyword>
<keyword evidence="4" id="KW-1003">Cell membrane</keyword>
<reference evidence="12 13" key="1">
    <citation type="submission" date="2017-10" db="EMBL/GenBank/DDBJ databases">
        <authorList>
            <person name="Banno H."/>
            <person name="Chua N.-H."/>
        </authorList>
    </citation>
    <scope>NUCLEOTIDE SEQUENCE [LARGE SCALE GENOMIC DNA]</scope>
    <source>
        <strain evidence="12">Vibrio tapetis CECT4600</strain>
    </source>
</reference>
<dbReference type="Gene3D" id="3.30.1150.10">
    <property type="match status" value="1"/>
</dbReference>
<dbReference type="GO" id="GO:0055085">
    <property type="term" value="P:transmembrane transport"/>
    <property type="evidence" value="ECO:0007669"/>
    <property type="project" value="InterPro"/>
</dbReference>
<proteinExistence type="inferred from homology"/>
<comment type="similarity">
    <text evidence="2">Belongs to the TonB family.</text>
</comment>
<evidence type="ECO:0000256" key="1">
    <source>
        <dbReference type="ARBA" id="ARBA00004383"/>
    </source>
</evidence>
<dbReference type="KEGG" id="vta:B1791"/>
<keyword evidence="13" id="KW-1185">Reference proteome</keyword>
<comment type="subcellular location">
    <subcellularLocation>
        <location evidence="1">Cell inner membrane</location>
        <topology evidence="1">Single-pass membrane protein</topology>
        <orientation evidence="1">Periplasmic side</orientation>
    </subcellularLocation>
</comment>
<dbReference type="PROSITE" id="PS52015">
    <property type="entry name" value="TONB_CTD"/>
    <property type="match status" value="1"/>
</dbReference>
<evidence type="ECO:0000259" key="11">
    <source>
        <dbReference type="PROSITE" id="PS52015"/>
    </source>
</evidence>
<evidence type="ECO:0000256" key="3">
    <source>
        <dbReference type="ARBA" id="ARBA00022448"/>
    </source>
</evidence>
<dbReference type="AlphaFoldDB" id="A0A2N8ZNC8"/>
<dbReference type="InterPro" id="IPR037682">
    <property type="entry name" value="TonB_C"/>
</dbReference>
<organism evidence="12 13">
    <name type="scientific">Vibrio tapetis subsp. tapetis</name>
    <dbReference type="NCBI Taxonomy" id="1671868"/>
    <lineage>
        <taxon>Bacteria</taxon>
        <taxon>Pseudomonadati</taxon>
        <taxon>Pseudomonadota</taxon>
        <taxon>Gammaproteobacteria</taxon>
        <taxon>Vibrionales</taxon>
        <taxon>Vibrionaceae</taxon>
        <taxon>Vibrio</taxon>
    </lineage>
</organism>
<dbReference type="PANTHER" id="PTHR33446">
    <property type="entry name" value="PROTEIN TONB-RELATED"/>
    <property type="match status" value="1"/>
</dbReference>
<evidence type="ECO:0000313" key="12">
    <source>
        <dbReference type="EMBL" id="SON53402.1"/>
    </source>
</evidence>
<dbReference type="RefSeq" id="WP_231897960.1">
    <property type="nucleotide sequence ID" value="NZ_LT960612.1"/>
</dbReference>
<feature type="compositionally biased region" description="Basic and acidic residues" evidence="10">
    <location>
        <begin position="73"/>
        <end position="89"/>
    </location>
</feature>
<keyword evidence="9" id="KW-0472">Membrane</keyword>
<dbReference type="PANTHER" id="PTHR33446:SF2">
    <property type="entry name" value="PROTEIN TONB"/>
    <property type="match status" value="1"/>
</dbReference>
<dbReference type="EMBL" id="LT960612">
    <property type="protein sequence ID" value="SON53402.1"/>
    <property type="molecule type" value="Genomic_DNA"/>
</dbReference>
<keyword evidence="3" id="KW-0813">Transport</keyword>
<dbReference type="GO" id="GO:0015031">
    <property type="term" value="P:protein transport"/>
    <property type="evidence" value="ECO:0007669"/>
    <property type="project" value="UniProtKB-KW"/>
</dbReference>
<feature type="domain" description="TonB C-terminal" evidence="11">
    <location>
        <begin position="192"/>
        <end position="282"/>
    </location>
</feature>
<dbReference type="Pfam" id="PF03544">
    <property type="entry name" value="TonB_C"/>
    <property type="match status" value="1"/>
</dbReference>
<keyword evidence="8" id="KW-1133">Transmembrane helix</keyword>
<feature type="region of interest" description="Disordered" evidence="10">
    <location>
        <begin position="171"/>
        <end position="209"/>
    </location>
</feature>
<dbReference type="Proteomes" id="UP000235828">
    <property type="component" value="Chromosome B"/>
</dbReference>
<feature type="compositionally biased region" description="Basic residues" evidence="10">
    <location>
        <begin position="118"/>
        <end position="130"/>
    </location>
</feature>
<dbReference type="InterPro" id="IPR006260">
    <property type="entry name" value="TonB/TolA_C"/>
</dbReference>
<dbReference type="InterPro" id="IPR051045">
    <property type="entry name" value="TonB-dependent_transducer"/>
</dbReference>
<evidence type="ECO:0000256" key="7">
    <source>
        <dbReference type="ARBA" id="ARBA00022927"/>
    </source>
</evidence>
<keyword evidence="7" id="KW-0653">Protein transport</keyword>
<dbReference type="SUPFAM" id="SSF74653">
    <property type="entry name" value="TolA/TonB C-terminal domain"/>
    <property type="match status" value="1"/>
</dbReference>
<dbReference type="GO" id="GO:0098797">
    <property type="term" value="C:plasma membrane protein complex"/>
    <property type="evidence" value="ECO:0007669"/>
    <property type="project" value="TreeGrafter"/>
</dbReference>
<evidence type="ECO:0000256" key="6">
    <source>
        <dbReference type="ARBA" id="ARBA00022692"/>
    </source>
</evidence>
<dbReference type="NCBIfam" id="TIGR01352">
    <property type="entry name" value="tonB_Cterm"/>
    <property type="match status" value="1"/>
</dbReference>
<evidence type="ECO:0000256" key="10">
    <source>
        <dbReference type="SAM" id="MobiDB-lite"/>
    </source>
</evidence>
<feature type="region of interest" description="Disordered" evidence="10">
    <location>
        <begin position="47"/>
        <end position="136"/>
    </location>
</feature>
<evidence type="ECO:0000256" key="9">
    <source>
        <dbReference type="ARBA" id="ARBA00023136"/>
    </source>
</evidence>
<sequence length="282" mass="31465">MELKRYLVFAGISLIIHGVAFSANYKPMTIAPISENVGSSVSIQLIQRSSTQPNQQSVSEAKPFSKTQPEPARNPKPEKATGYAKDTKRNTITKPRKQLKTLKPTEPINKELVTNKAATKKVPRNTRKAKTAKDNVKTVETNKADTVQVKKQAVTFPEKVDKPIVDQVLSKTSAQEDTAQPQQQVPPSAPKMVKKPSFSAKPTPINYPRNAKRRNIEGLVLVEIWIDEQGKQTKQIVVDSSGYPMLDQAALNAITQWQFKSYRDKGQLIAHRVQVPISFELN</sequence>
<feature type="compositionally biased region" description="Polar residues" evidence="10">
    <location>
        <begin position="47"/>
        <end position="59"/>
    </location>
</feature>
<evidence type="ECO:0000256" key="4">
    <source>
        <dbReference type="ARBA" id="ARBA00022475"/>
    </source>
</evidence>
<evidence type="ECO:0000256" key="8">
    <source>
        <dbReference type="ARBA" id="ARBA00022989"/>
    </source>
</evidence>